<evidence type="ECO:0000259" key="2">
    <source>
        <dbReference type="SMART" id="SM00998"/>
    </source>
</evidence>
<comment type="caution">
    <text evidence="3">The sequence shown here is derived from an EMBL/GenBank/DDBJ whole genome shotgun (WGS) entry which is preliminary data.</text>
</comment>
<dbReference type="EMBL" id="JACIBY010000009">
    <property type="protein sequence ID" value="MBB3839970.1"/>
    <property type="molecule type" value="Genomic_DNA"/>
</dbReference>
<name>A0A7W6ERS3_9BACT</name>
<dbReference type="SMART" id="SM00998">
    <property type="entry name" value="ADSL_C"/>
    <property type="match status" value="1"/>
</dbReference>
<dbReference type="PRINTS" id="PR00145">
    <property type="entry name" value="ARGSUCLYASE"/>
</dbReference>
<organism evidence="3 4">
    <name type="scientific">Runella defluvii</name>
    <dbReference type="NCBI Taxonomy" id="370973"/>
    <lineage>
        <taxon>Bacteria</taxon>
        <taxon>Pseudomonadati</taxon>
        <taxon>Bacteroidota</taxon>
        <taxon>Cytophagia</taxon>
        <taxon>Cytophagales</taxon>
        <taxon>Spirosomataceae</taxon>
        <taxon>Runella</taxon>
    </lineage>
</organism>
<comment type="similarity">
    <text evidence="1">Belongs to the class-II fumarase/aspartase family.</text>
</comment>
<dbReference type="GO" id="GO:0019619">
    <property type="term" value="P:3,4-dihydroxybenzoate catabolic process"/>
    <property type="evidence" value="ECO:0007669"/>
    <property type="project" value="InterPro"/>
</dbReference>
<dbReference type="InterPro" id="IPR024083">
    <property type="entry name" value="Fumarase/histidase_N"/>
</dbReference>
<dbReference type="AlphaFoldDB" id="A0A7W6ERS3"/>
<dbReference type="GO" id="GO:0047472">
    <property type="term" value="F:3-carboxy-cis,cis-muconate cycloisomerase activity"/>
    <property type="evidence" value="ECO:0007669"/>
    <property type="project" value="UniProtKB-EC"/>
</dbReference>
<dbReference type="NCBIfam" id="TIGR02426">
    <property type="entry name" value="protocat_pcaB"/>
    <property type="match status" value="1"/>
</dbReference>
<proteinExistence type="inferred from homology"/>
<dbReference type="InterPro" id="IPR012789">
    <property type="entry name" value="Protocat_PcaB-like"/>
</dbReference>
<evidence type="ECO:0000313" key="4">
    <source>
        <dbReference type="Proteomes" id="UP000541352"/>
    </source>
</evidence>
<dbReference type="Gene3D" id="1.10.40.30">
    <property type="entry name" value="Fumarase/aspartase (C-terminal domain)"/>
    <property type="match status" value="1"/>
</dbReference>
<feature type="domain" description="Adenylosuccinate lyase C-terminal" evidence="2">
    <location>
        <begin position="358"/>
        <end position="432"/>
    </location>
</feature>
<gene>
    <name evidence="3" type="ORF">FHS57_003983</name>
</gene>
<dbReference type="GO" id="GO:0016829">
    <property type="term" value="F:lyase activity"/>
    <property type="evidence" value="ECO:0007669"/>
    <property type="project" value="UniProtKB-ARBA"/>
</dbReference>
<dbReference type="InterPro" id="IPR022761">
    <property type="entry name" value="Fumarate_lyase_N"/>
</dbReference>
<evidence type="ECO:0000313" key="3">
    <source>
        <dbReference type="EMBL" id="MBB3839970.1"/>
    </source>
</evidence>
<dbReference type="Gene3D" id="1.10.275.10">
    <property type="entry name" value="Fumarase/aspartase (N-terminal domain)"/>
    <property type="match status" value="1"/>
</dbReference>
<dbReference type="InterPro" id="IPR020557">
    <property type="entry name" value="Fumarate_lyase_CS"/>
</dbReference>
<dbReference type="PANTHER" id="PTHR43172">
    <property type="entry name" value="ADENYLOSUCCINATE LYASE"/>
    <property type="match status" value="1"/>
</dbReference>
<dbReference type="Proteomes" id="UP000541352">
    <property type="component" value="Unassembled WGS sequence"/>
</dbReference>
<evidence type="ECO:0000256" key="1">
    <source>
        <dbReference type="ARBA" id="ARBA00034772"/>
    </source>
</evidence>
<dbReference type="Gene3D" id="1.20.200.10">
    <property type="entry name" value="Fumarase/aspartase (Central domain)"/>
    <property type="match status" value="1"/>
</dbReference>
<dbReference type="RefSeq" id="WP_183976666.1">
    <property type="nucleotide sequence ID" value="NZ_JACIBY010000009.1"/>
</dbReference>
<dbReference type="InterPro" id="IPR000362">
    <property type="entry name" value="Fumarate_lyase_fam"/>
</dbReference>
<reference evidence="3 4" key="1">
    <citation type="submission" date="2020-08" db="EMBL/GenBank/DDBJ databases">
        <title>Genomic Encyclopedia of Type Strains, Phase IV (KMG-IV): sequencing the most valuable type-strain genomes for metagenomic binning, comparative biology and taxonomic classification.</title>
        <authorList>
            <person name="Goeker M."/>
        </authorList>
    </citation>
    <scope>NUCLEOTIDE SEQUENCE [LARGE SCALE GENOMIC DNA]</scope>
    <source>
        <strain evidence="3 4">DSM 17976</strain>
    </source>
</reference>
<dbReference type="EC" id="5.5.1.2" evidence="3"/>
<dbReference type="PRINTS" id="PR00149">
    <property type="entry name" value="FUMRATELYASE"/>
</dbReference>
<dbReference type="SUPFAM" id="SSF48557">
    <property type="entry name" value="L-aspartase-like"/>
    <property type="match status" value="1"/>
</dbReference>
<accession>A0A7W6ERS3</accession>
<dbReference type="PROSITE" id="PS00163">
    <property type="entry name" value="FUMARATE_LYASES"/>
    <property type="match status" value="1"/>
</dbReference>
<keyword evidence="3" id="KW-0413">Isomerase</keyword>
<dbReference type="Pfam" id="PF10397">
    <property type="entry name" value="ADSL_C"/>
    <property type="match status" value="1"/>
</dbReference>
<protein>
    <submittedName>
        <fullName evidence="3">3-carboxy-cis,cis-muconate cycloisomerase</fullName>
        <ecNumber evidence="3">5.5.1.2</ecNumber>
    </submittedName>
</protein>
<sequence>MSLYSAYFYSEEVNSLFSEQATVAQILRFEAILAESQSVHRIMPSTSAEIIAQCCAVDLIDIEKLKVEIKLGGNAAIPLVKQLTRIVKNNDVEASKMVHLGATSQDVVDTAMVLQIKAFLAWLESKLNQLRQLLIALTQKHRSTLMIGRTLLQQARPITFGLKTAGWLEGIVRSQNRLTEIQPRLLKLQLSGAVGSGNASINQEVHRTMAQELGLTPSFSWQTQRDSFAEWAGVLGVLVGSLGKIAKDVSLLMQTEVGEVMEGAAEGKGGSSTMPHKRNPVTCAALLANATRTPHLVATVLSAMPQEHERSAGLWHSEWEVLVELMTLTAGSVERAIELVSGLEVDEKRMLANLEVTKGLIYAENVSLALAPKIGKMQAHELVEKACKMAIHQHKHLKEILLELQLDVPDLEELFKPENSIGLSLELIDTVLRVTNDSN</sequence>
<dbReference type="PANTHER" id="PTHR43172:SF2">
    <property type="entry name" value="ADENYLOSUCCINATE LYASE C-TERMINAL DOMAIN-CONTAINING PROTEIN"/>
    <property type="match status" value="1"/>
</dbReference>
<keyword evidence="4" id="KW-1185">Reference proteome</keyword>
<dbReference type="InterPro" id="IPR008948">
    <property type="entry name" value="L-Aspartase-like"/>
</dbReference>
<dbReference type="CDD" id="cd01597">
    <property type="entry name" value="pCLME"/>
    <property type="match status" value="1"/>
</dbReference>
<dbReference type="InterPro" id="IPR019468">
    <property type="entry name" value="AdenyloSucc_lyase_C"/>
</dbReference>
<dbReference type="Pfam" id="PF00206">
    <property type="entry name" value="Lyase_1"/>
    <property type="match status" value="1"/>
</dbReference>